<dbReference type="Proteomes" id="UP001163603">
    <property type="component" value="Chromosome 15"/>
</dbReference>
<sequence length="343" mass="38637">MRRLNCNCYFMGLQKEKTRSLELKNRRFSYSDVVKITNNFETVIGKGGFGTVYLGYLDDNQVAVKMLSPSSAQGYKQFQAEVELLMRVHHKNLTTLVGYCDEGINMGLIYEFMANGNLEKHLLGDNEDILSWEGRLKIAVEAAQGLEYLHNGCKPPIFHRDVKSTNILLNENFQAKLADFGLSRIFSAEGGTHVSTTIVGTPGYLDPEYYILNRLTEKSDVYSFGVVLLEIITSKSVIEKNSDRTHISQWVSFMLAKADIKNIIDPRLQGDFNLNSVQKAVEIAMACISPSSANRPTMNQIVNQLNYCLAIELARKKVSNETESKESIERINSDLHELSSAER</sequence>
<evidence type="ECO:0000313" key="2">
    <source>
        <dbReference type="Proteomes" id="UP001163603"/>
    </source>
</evidence>
<proteinExistence type="predicted"/>
<comment type="caution">
    <text evidence="1">The sequence shown here is derived from an EMBL/GenBank/DDBJ whole genome shotgun (WGS) entry which is preliminary data.</text>
</comment>
<protein>
    <submittedName>
        <fullName evidence="1">Uncharacterized protein</fullName>
    </submittedName>
</protein>
<name>A0ACC0X3M4_9ROSI</name>
<evidence type="ECO:0000313" key="1">
    <source>
        <dbReference type="EMBL" id="KAJ0008262.1"/>
    </source>
</evidence>
<keyword evidence="2" id="KW-1185">Reference proteome</keyword>
<reference evidence="2" key="1">
    <citation type="journal article" date="2023" name="G3 (Bethesda)">
        <title>Genome assembly and association tests identify interacting loci associated with vigor, precocity, and sex in interspecific pistachio rootstocks.</title>
        <authorList>
            <person name="Palmer W."/>
            <person name="Jacygrad E."/>
            <person name="Sagayaradj S."/>
            <person name="Cavanaugh K."/>
            <person name="Han R."/>
            <person name="Bertier L."/>
            <person name="Beede B."/>
            <person name="Kafkas S."/>
            <person name="Golino D."/>
            <person name="Preece J."/>
            <person name="Michelmore R."/>
        </authorList>
    </citation>
    <scope>NUCLEOTIDE SEQUENCE [LARGE SCALE GENOMIC DNA]</scope>
</reference>
<accession>A0ACC0X3M4</accession>
<dbReference type="EMBL" id="CM047750">
    <property type="protein sequence ID" value="KAJ0008262.1"/>
    <property type="molecule type" value="Genomic_DNA"/>
</dbReference>
<organism evidence="1 2">
    <name type="scientific">Pistacia integerrima</name>
    <dbReference type="NCBI Taxonomy" id="434235"/>
    <lineage>
        <taxon>Eukaryota</taxon>
        <taxon>Viridiplantae</taxon>
        <taxon>Streptophyta</taxon>
        <taxon>Embryophyta</taxon>
        <taxon>Tracheophyta</taxon>
        <taxon>Spermatophyta</taxon>
        <taxon>Magnoliopsida</taxon>
        <taxon>eudicotyledons</taxon>
        <taxon>Gunneridae</taxon>
        <taxon>Pentapetalae</taxon>
        <taxon>rosids</taxon>
        <taxon>malvids</taxon>
        <taxon>Sapindales</taxon>
        <taxon>Anacardiaceae</taxon>
        <taxon>Pistacia</taxon>
    </lineage>
</organism>
<gene>
    <name evidence="1" type="ORF">Pint_29492</name>
</gene>